<keyword evidence="1" id="KW-0597">Phosphoprotein</keyword>
<organism evidence="4 5">
    <name type="scientific">Flavobacterium branchiarum</name>
    <dbReference type="NCBI Taxonomy" id="1114870"/>
    <lineage>
        <taxon>Bacteria</taxon>
        <taxon>Pseudomonadati</taxon>
        <taxon>Bacteroidota</taxon>
        <taxon>Flavobacteriia</taxon>
        <taxon>Flavobacteriales</taxon>
        <taxon>Flavobacteriaceae</taxon>
        <taxon>Flavobacterium</taxon>
    </lineage>
</organism>
<dbReference type="Pfam" id="PF00072">
    <property type="entry name" value="Response_reg"/>
    <property type="match status" value="1"/>
</dbReference>
<dbReference type="SUPFAM" id="SSF52172">
    <property type="entry name" value="CheY-like"/>
    <property type="match status" value="1"/>
</dbReference>
<sequence>MNIRCIIIDDEPIALDLIRRYVLRTPDLELCGEFSSGMDAIAFLKNNMIDLIFTDIRMPELSGMEMAHILNQKQDNEKPRMIFTTAYDNYALEGYSVDALDYLLKPFSYVDFSRTVSKAENYFKLTKQLPTVNEEKLTLVTPLPSALADPFLYIKVEYQLVKIAKDQILYIESMKDYVKIYLEKQNKPVLTLTSLKNIEEKLGSDKFLRIHRSYIVSLDKITSVKKNAVQIGKTEIVVTESYRKPYAEFVNRWK</sequence>
<protein>
    <submittedName>
        <fullName evidence="4">LytR/AlgR family response regulator transcription factor</fullName>
    </submittedName>
</protein>
<dbReference type="SMART" id="SM00850">
    <property type="entry name" value="LytTR"/>
    <property type="match status" value="1"/>
</dbReference>
<reference evidence="4 5" key="1">
    <citation type="submission" date="2024-09" db="EMBL/GenBank/DDBJ databases">
        <authorList>
            <person name="Sun Q."/>
            <person name="Mori K."/>
        </authorList>
    </citation>
    <scope>NUCLEOTIDE SEQUENCE [LARGE SCALE GENOMIC DNA]</scope>
    <source>
        <strain evidence="4 5">CECT 7908</strain>
    </source>
</reference>
<dbReference type="Proteomes" id="UP001589589">
    <property type="component" value="Unassembled WGS sequence"/>
</dbReference>
<accession>A0ABV5FRC9</accession>
<feature type="modified residue" description="4-aspartylphosphate" evidence="1">
    <location>
        <position position="55"/>
    </location>
</feature>
<evidence type="ECO:0000259" key="2">
    <source>
        <dbReference type="PROSITE" id="PS50110"/>
    </source>
</evidence>
<dbReference type="InterPro" id="IPR001789">
    <property type="entry name" value="Sig_transdc_resp-reg_receiver"/>
</dbReference>
<dbReference type="InterPro" id="IPR011006">
    <property type="entry name" value="CheY-like_superfamily"/>
</dbReference>
<dbReference type="InterPro" id="IPR007492">
    <property type="entry name" value="LytTR_DNA-bd_dom"/>
</dbReference>
<evidence type="ECO:0000313" key="5">
    <source>
        <dbReference type="Proteomes" id="UP001589589"/>
    </source>
</evidence>
<proteinExistence type="predicted"/>
<evidence type="ECO:0000313" key="4">
    <source>
        <dbReference type="EMBL" id="MFB9066110.1"/>
    </source>
</evidence>
<dbReference type="RefSeq" id="WP_290263124.1">
    <property type="nucleotide sequence ID" value="NZ_JAUFQQ010000003.1"/>
</dbReference>
<evidence type="ECO:0000256" key="1">
    <source>
        <dbReference type="PROSITE-ProRule" id="PRU00169"/>
    </source>
</evidence>
<dbReference type="PANTHER" id="PTHR37299:SF1">
    <property type="entry name" value="STAGE 0 SPORULATION PROTEIN A HOMOLOG"/>
    <property type="match status" value="1"/>
</dbReference>
<comment type="caution">
    <text evidence="4">The sequence shown here is derived from an EMBL/GenBank/DDBJ whole genome shotgun (WGS) entry which is preliminary data.</text>
</comment>
<dbReference type="PANTHER" id="PTHR37299">
    <property type="entry name" value="TRANSCRIPTIONAL REGULATOR-RELATED"/>
    <property type="match status" value="1"/>
</dbReference>
<feature type="domain" description="HTH LytTR-type" evidence="3">
    <location>
        <begin position="152"/>
        <end position="226"/>
    </location>
</feature>
<dbReference type="Pfam" id="PF04397">
    <property type="entry name" value="LytTR"/>
    <property type="match status" value="1"/>
</dbReference>
<gene>
    <name evidence="4" type="ORF">ACFFUQ_19005</name>
</gene>
<dbReference type="PROSITE" id="PS50930">
    <property type="entry name" value="HTH_LYTTR"/>
    <property type="match status" value="1"/>
</dbReference>
<feature type="domain" description="Response regulatory" evidence="2">
    <location>
        <begin position="4"/>
        <end position="120"/>
    </location>
</feature>
<dbReference type="InterPro" id="IPR046947">
    <property type="entry name" value="LytR-like"/>
</dbReference>
<dbReference type="EMBL" id="JBHMEX010000061">
    <property type="protein sequence ID" value="MFB9066110.1"/>
    <property type="molecule type" value="Genomic_DNA"/>
</dbReference>
<keyword evidence="5" id="KW-1185">Reference proteome</keyword>
<dbReference type="PROSITE" id="PS50110">
    <property type="entry name" value="RESPONSE_REGULATORY"/>
    <property type="match status" value="1"/>
</dbReference>
<dbReference type="Gene3D" id="2.40.50.1020">
    <property type="entry name" value="LytTr DNA-binding domain"/>
    <property type="match status" value="1"/>
</dbReference>
<dbReference type="SMART" id="SM00448">
    <property type="entry name" value="REC"/>
    <property type="match status" value="1"/>
</dbReference>
<evidence type="ECO:0000259" key="3">
    <source>
        <dbReference type="PROSITE" id="PS50930"/>
    </source>
</evidence>
<dbReference type="Gene3D" id="3.40.50.2300">
    <property type="match status" value="1"/>
</dbReference>
<name>A0ABV5FRC9_9FLAO</name>